<feature type="compositionally biased region" description="Polar residues" evidence="1">
    <location>
        <begin position="9"/>
        <end position="21"/>
    </location>
</feature>
<dbReference type="EMBL" id="BAAADN010000024">
    <property type="protein sequence ID" value="GAA0459807.1"/>
    <property type="molecule type" value="Genomic_DNA"/>
</dbReference>
<dbReference type="InterPro" id="IPR006311">
    <property type="entry name" value="TAT_signal"/>
</dbReference>
<dbReference type="AlphaFoldDB" id="A0AAV3SG93"/>
<organism evidence="2 3">
    <name type="scientific">Halococcus dombrowskii</name>
    <dbReference type="NCBI Taxonomy" id="179637"/>
    <lineage>
        <taxon>Archaea</taxon>
        <taxon>Methanobacteriati</taxon>
        <taxon>Methanobacteriota</taxon>
        <taxon>Stenosarchaea group</taxon>
        <taxon>Halobacteria</taxon>
        <taxon>Halobacteriales</taxon>
        <taxon>Halococcaceae</taxon>
        <taxon>Halococcus</taxon>
    </lineage>
</organism>
<feature type="region of interest" description="Disordered" evidence="1">
    <location>
        <begin position="1"/>
        <end position="21"/>
    </location>
</feature>
<sequence>MAYLIHNQIEPNDTMTDSNRSTTNRRQFLAAGTAAGLALLAGCGSTTGSNNTTATSTSTPIPTTSGPAQFGRAALLGPSTVTLGESFRLTLDVANVGGETGTLTTNIRVSDGRSILDQPIERTIDSGERVKIQTDPIQFDVADSYTFSVGISKVSHTVTVEPKTAAFGTTFDLLDTLKATVKSIDFQPAVLYSPSGGNQTLLQQPSSNRLLAVTRVDLENVGSQSASLDGEFQLTNGELRRTLGTNTPLSAAKIDGKPLSDVQLSAGQQRSGWLLGEIPRSTARKAVSIIYQRDSTGTSPELKWTNTPQQGTRDLPQFAIESFQLPNEVTEGESATANVTIANKGNSTWTFRGLIESRTGNNGNWGGVAPITTQVRPGQSIQQNVSINSSADGTVSYRLAPFNQTKTVEYVPPTVAFGRSYTTTENVKVTVSNLQTCCVLS</sequence>
<evidence type="ECO:0000313" key="2">
    <source>
        <dbReference type="EMBL" id="GAA0459807.1"/>
    </source>
</evidence>
<proteinExistence type="predicted"/>
<accession>A0AAV3SG93</accession>
<reference evidence="2" key="1">
    <citation type="journal article" date="2014" name="Int. J. Syst. Evol. Microbiol.">
        <title>Complete genome sequence of Corynebacterium casei LMG S-19264T (=DSM 44701T), isolated from a smear-ripened cheese.</title>
        <authorList>
            <consortium name="US DOE Joint Genome Institute (JGI-PGF)"/>
            <person name="Walter F."/>
            <person name="Albersmeier A."/>
            <person name="Kalinowski J."/>
            <person name="Ruckert C."/>
        </authorList>
    </citation>
    <scope>NUCLEOTIDE SEQUENCE</scope>
    <source>
        <strain evidence="2">JCM 12289</strain>
    </source>
</reference>
<reference evidence="2" key="2">
    <citation type="submission" date="2023-12" db="EMBL/GenBank/DDBJ databases">
        <authorList>
            <person name="Sun Q."/>
            <person name="Inoue M."/>
        </authorList>
    </citation>
    <scope>NUCLEOTIDE SEQUENCE</scope>
    <source>
        <strain evidence="2">JCM 12289</strain>
    </source>
</reference>
<dbReference type="PROSITE" id="PS51318">
    <property type="entry name" value="TAT"/>
    <property type="match status" value="1"/>
</dbReference>
<comment type="caution">
    <text evidence="2">The sequence shown here is derived from an EMBL/GenBank/DDBJ whole genome shotgun (WGS) entry which is preliminary data.</text>
</comment>
<evidence type="ECO:0000256" key="1">
    <source>
        <dbReference type="SAM" id="MobiDB-lite"/>
    </source>
</evidence>
<gene>
    <name evidence="2" type="ORF">GCM10008985_15240</name>
</gene>
<protein>
    <submittedName>
        <fullName evidence="2">Uncharacterized protein</fullName>
    </submittedName>
</protein>
<dbReference type="Proteomes" id="UP001500962">
    <property type="component" value="Unassembled WGS sequence"/>
</dbReference>
<evidence type="ECO:0000313" key="3">
    <source>
        <dbReference type="Proteomes" id="UP001500962"/>
    </source>
</evidence>
<name>A0AAV3SG93_HALDO</name>